<reference evidence="2" key="1">
    <citation type="journal article" date="2015" name="Nature">
        <title>Complex archaea that bridge the gap between prokaryotes and eukaryotes.</title>
        <authorList>
            <person name="Spang A."/>
            <person name="Saw J.H."/>
            <person name="Jorgensen S.L."/>
            <person name="Zaremba-Niedzwiedzka K."/>
            <person name="Martijn J."/>
            <person name="Lind A.E."/>
            <person name="van Eijk R."/>
            <person name="Schleper C."/>
            <person name="Guy L."/>
            <person name="Ettema T.J."/>
        </authorList>
    </citation>
    <scope>NUCLEOTIDE SEQUENCE</scope>
</reference>
<name>A0A0F9MY83_9ZZZZ</name>
<organism evidence="2">
    <name type="scientific">marine sediment metagenome</name>
    <dbReference type="NCBI Taxonomy" id="412755"/>
    <lineage>
        <taxon>unclassified sequences</taxon>
        <taxon>metagenomes</taxon>
        <taxon>ecological metagenomes</taxon>
    </lineage>
</organism>
<comment type="caution">
    <text evidence="2">The sequence shown here is derived from an EMBL/GenBank/DDBJ whole genome shotgun (WGS) entry which is preliminary data.</text>
</comment>
<dbReference type="EMBL" id="LAZR01009173">
    <property type="protein sequence ID" value="KKM74237.1"/>
    <property type="molecule type" value="Genomic_DNA"/>
</dbReference>
<gene>
    <name evidence="2" type="ORF">LCGC14_1402290</name>
</gene>
<evidence type="ECO:0000256" key="1">
    <source>
        <dbReference type="SAM" id="MobiDB-lite"/>
    </source>
</evidence>
<feature type="region of interest" description="Disordered" evidence="1">
    <location>
        <begin position="1"/>
        <end position="28"/>
    </location>
</feature>
<proteinExistence type="predicted"/>
<accession>A0A0F9MY83</accession>
<sequence length="87" mass="9572">MPRPTRTKADPQTPDTVTMQPRDVGRSESDWIKGRARADTPPVTVGTVITRLVRLRHLIADRAERDSVLKVALTSCGLDWPSEPPAG</sequence>
<evidence type="ECO:0000313" key="2">
    <source>
        <dbReference type="EMBL" id="KKM74237.1"/>
    </source>
</evidence>
<protein>
    <submittedName>
        <fullName evidence="2">Uncharacterized protein</fullName>
    </submittedName>
</protein>
<dbReference type="AlphaFoldDB" id="A0A0F9MY83"/>